<protein>
    <submittedName>
        <fullName evidence="1">Uncharacterized protein</fullName>
    </submittedName>
</protein>
<sequence length="58" mass="7149">MRCVCLFFVPFLAFFWPGRWLFRDGLFPHTERRNWPVHYIFWRETLWNTQATARGISA</sequence>
<evidence type="ECO:0000313" key="1">
    <source>
        <dbReference type="EMBL" id="DAD77283.1"/>
    </source>
</evidence>
<accession>A0A8S5M5I8</accession>
<reference evidence="1" key="1">
    <citation type="journal article" date="2021" name="Proc. Natl. Acad. Sci. U.S.A.">
        <title>A Catalog of Tens of Thousands of Viruses from Human Metagenomes Reveals Hidden Associations with Chronic Diseases.</title>
        <authorList>
            <person name="Tisza M.J."/>
            <person name="Buck C.B."/>
        </authorList>
    </citation>
    <scope>NUCLEOTIDE SEQUENCE</scope>
    <source>
        <strain evidence="1">CtEQg15</strain>
    </source>
</reference>
<proteinExistence type="predicted"/>
<name>A0A8S5M5I8_9CAUD</name>
<dbReference type="EMBL" id="BK014822">
    <property type="protein sequence ID" value="DAD77283.1"/>
    <property type="molecule type" value="Genomic_DNA"/>
</dbReference>
<organism evidence="1">
    <name type="scientific">Siphoviridae sp. ctEQg15</name>
    <dbReference type="NCBI Taxonomy" id="2826205"/>
    <lineage>
        <taxon>Viruses</taxon>
        <taxon>Duplodnaviria</taxon>
        <taxon>Heunggongvirae</taxon>
        <taxon>Uroviricota</taxon>
        <taxon>Caudoviricetes</taxon>
    </lineage>
</organism>